<dbReference type="PANTHER" id="PTHR12586">
    <property type="entry name" value="CDP-DIACYLGLYCEROL--SERINE O-PHOSPHATIDYLTRANSFERASE"/>
    <property type="match status" value="1"/>
</dbReference>
<dbReference type="OrthoDB" id="10250191at2759"/>
<dbReference type="SUPFAM" id="SSF56024">
    <property type="entry name" value="Phospholipase D/nuclease"/>
    <property type="match status" value="1"/>
</dbReference>
<keyword evidence="9" id="KW-1185">Reference proteome</keyword>
<evidence type="ECO:0000256" key="6">
    <source>
        <dbReference type="ARBA" id="ARBA00023264"/>
    </source>
</evidence>
<dbReference type="InterPro" id="IPR016270">
    <property type="entry name" value="PGS1"/>
</dbReference>
<dbReference type="Proteomes" id="UP000230750">
    <property type="component" value="Unassembled WGS sequence"/>
</dbReference>
<name>A0A2G8LN71_STIJA</name>
<reference evidence="8 9" key="1">
    <citation type="journal article" date="2017" name="PLoS Biol.">
        <title>The sea cucumber genome provides insights into morphological evolution and visceral regeneration.</title>
        <authorList>
            <person name="Zhang X."/>
            <person name="Sun L."/>
            <person name="Yuan J."/>
            <person name="Sun Y."/>
            <person name="Gao Y."/>
            <person name="Zhang L."/>
            <person name="Li S."/>
            <person name="Dai H."/>
            <person name="Hamel J.F."/>
            <person name="Liu C."/>
            <person name="Yu Y."/>
            <person name="Liu S."/>
            <person name="Lin W."/>
            <person name="Guo K."/>
            <person name="Jin S."/>
            <person name="Xu P."/>
            <person name="Storey K.B."/>
            <person name="Huan P."/>
            <person name="Zhang T."/>
            <person name="Zhou Y."/>
            <person name="Zhang J."/>
            <person name="Lin C."/>
            <person name="Li X."/>
            <person name="Xing L."/>
            <person name="Huo D."/>
            <person name="Sun M."/>
            <person name="Wang L."/>
            <person name="Mercier A."/>
            <person name="Li F."/>
            <person name="Yang H."/>
            <person name="Xiang J."/>
        </authorList>
    </citation>
    <scope>NUCLEOTIDE SEQUENCE [LARGE SCALE GENOMIC DNA]</scope>
    <source>
        <strain evidence="8">Shaxun</strain>
        <tissue evidence="8">Muscle</tissue>
    </source>
</reference>
<evidence type="ECO:0000256" key="1">
    <source>
        <dbReference type="ARBA" id="ARBA00022516"/>
    </source>
</evidence>
<comment type="pathway">
    <text evidence="7">Phospholipid metabolism; phosphatidylglycerol biosynthesis; phosphatidylglycerol from CDP-diacylglycerol: step 1/2.</text>
</comment>
<dbReference type="STRING" id="307972.A0A2G8LN71"/>
<evidence type="ECO:0000256" key="4">
    <source>
        <dbReference type="ARBA" id="ARBA00023098"/>
    </source>
</evidence>
<protein>
    <recommendedName>
        <fullName evidence="7">CDP-diacylglycerol--glycerol-3-phosphate 3-phosphatidyltransferase</fullName>
        <ecNumber evidence="7">2.7.8.5</ecNumber>
    </recommendedName>
</protein>
<dbReference type="GO" id="GO:0005739">
    <property type="term" value="C:mitochondrion"/>
    <property type="evidence" value="ECO:0007669"/>
    <property type="project" value="UniProtKB-SubCell"/>
</dbReference>
<comment type="catalytic activity">
    <reaction evidence="7">
        <text>a CDP-1,2-diacyl-sn-glycerol + sn-glycerol 3-phosphate = a 1,2-diacyl-sn-glycero-3-phospho-(1'-sn-glycero-3'-phosphate) + CMP + H(+)</text>
        <dbReference type="Rhea" id="RHEA:12593"/>
        <dbReference type="ChEBI" id="CHEBI:15378"/>
        <dbReference type="ChEBI" id="CHEBI:57597"/>
        <dbReference type="ChEBI" id="CHEBI:58332"/>
        <dbReference type="ChEBI" id="CHEBI:60110"/>
        <dbReference type="ChEBI" id="CHEBI:60377"/>
        <dbReference type="EC" id="2.7.8.5"/>
    </reaction>
</comment>
<keyword evidence="1 7" id="KW-0444">Lipid biosynthesis</keyword>
<dbReference type="GO" id="GO:0032049">
    <property type="term" value="P:cardiolipin biosynthetic process"/>
    <property type="evidence" value="ECO:0007669"/>
    <property type="project" value="InterPro"/>
</dbReference>
<evidence type="ECO:0000313" key="9">
    <source>
        <dbReference type="Proteomes" id="UP000230750"/>
    </source>
</evidence>
<dbReference type="EC" id="2.7.8.5" evidence="7"/>
<keyword evidence="7" id="KW-0496">Mitochondrion</keyword>
<evidence type="ECO:0000256" key="3">
    <source>
        <dbReference type="ARBA" id="ARBA00022737"/>
    </source>
</evidence>
<dbReference type="Gene3D" id="3.30.870.10">
    <property type="entry name" value="Endonuclease Chain A"/>
    <property type="match status" value="1"/>
</dbReference>
<keyword evidence="7" id="KW-0067">ATP-binding</keyword>
<evidence type="ECO:0000256" key="2">
    <source>
        <dbReference type="ARBA" id="ARBA00022679"/>
    </source>
</evidence>
<comment type="subcellular location">
    <subcellularLocation>
        <location evidence="7">Mitochondrion</location>
    </subcellularLocation>
</comment>
<keyword evidence="5 7" id="KW-0594">Phospholipid biosynthesis</keyword>
<keyword evidence="6 7" id="KW-1208">Phospholipid metabolism</keyword>
<comment type="similarity">
    <text evidence="7">Belongs to the CDP-alcohol phosphatidyltransferase class-II family.</text>
</comment>
<dbReference type="AlphaFoldDB" id="A0A2G8LN71"/>
<gene>
    <name evidence="8" type="ORF">BSL78_01333</name>
</gene>
<keyword evidence="3" id="KW-0677">Repeat</keyword>
<evidence type="ECO:0000313" key="8">
    <source>
        <dbReference type="EMBL" id="PIK61703.1"/>
    </source>
</evidence>
<keyword evidence="2 7" id="KW-0808">Transferase</keyword>
<keyword evidence="4 7" id="KW-0443">Lipid metabolism</keyword>
<dbReference type="GO" id="GO:0008444">
    <property type="term" value="F:CDP-diacylglycerol-glycerol-3-phosphate 3-phosphatidyltransferase activity"/>
    <property type="evidence" value="ECO:0007669"/>
    <property type="project" value="UniProtKB-EC"/>
</dbReference>
<dbReference type="UniPathway" id="UPA00084">
    <property type="reaction ID" value="UER00503"/>
</dbReference>
<dbReference type="PANTHER" id="PTHR12586:SF1">
    <property type="entry name" value="CDP-DIACYLGLYCEROL--GLYCEROL-3-PHOSPHATE 3-PHOSPHATIDYLTRANSFERASE, MITOCHONDRIAL"/>
    <property type="match status" value="1"/>
</dbReference>
<comment type="function">
    <text evidence="7">Functions in the biosynthesis of the anionic phospholipids phosphatidylglycerol and cardiolipin.</text>
</comment>
<keyword evidence="7" id="KW-0547">Nucleotide-binding</keyword>
<comment type="caution">
    <text evidence="8">The sequence shown here is derived from an EMBL/GenBank/DDBJ whole genome shotgun (WGS) entry which is preliminary data.</text>
</comment>
<organism evidence="8 9">
    <name type="scientific">Stichopus japonicus</name>
    <name type="common">Sea cucumber</name>
    <dbReference type="NCBI Taxonomy" id="307972"/>
    <lineage>
        <taxon>Eukaryota</taxon>
        <taxon>Metazoa</taxon>
        <taxon>Echinodermata</taxon>
        <taxon>Eleutherozoa</taxon>
        <taxon>Echinozoa</taxon>
        <taxon>Holothuroidea</taxon>
        <taxon>Aspidochirotacea</taxon>
        <taxon>Aspidochirotida</taxon>
        <taxon>Stichopodidae</taxon>
        <taxon>Apostichopus</taxon>
    </lineage>
</organism>
<dbReference type="GO" id="GO:0005524">
    <property type="term" value="F:ATP binding"/>
    <property type="evidence" value="ECO:0007669"/>
    <property type="project" value="UniProtKB-KW"/>
</dbReference>
<evidence type="ECO:0000256" key="7">
    <source>
        <dbReference type="RuleBase" id="RU365024"/>
    </source>
</evidence>
<evidence type="ECO:0000256" key="5">
    <source>
        <dbReference type="ARBA" id="ARBA00023209"/>
    </source>
</evidence>
<proteinExistence type="inferred from homology"/>
<dbReference type="EMBL" id="MRZV01000026">
    <property type="protein sequence ID" value="PIK61703.1"/>
    <property type="molecule type" value="Genomic_DNA"/>
</dbReference>
<accession>A0A2G8LN71</accession>
<sequence length="198" mass="22060">MLRSIPRFAPLCATLSRGCLHPSKSSVSTSRSDHTYTKPALDPVILKEKFRWMNSQAPVFGISGDTVSILAGPSSYFNTVKSLIRRSKKRLVLASLYLGTGAMEQELVVAMKEALLDSPDLEVTILIDCTRGSRGQHNSRTMLLPLLRQFPGRVNIALYHTPDLRGILKRLIPERYNEVVGLSHLKVYIFDDTFVTSG</sequence>